<evidence type="ECO:0000313" key="5">
    <source>
        <dbReference type="Proteomes" id="UP000320672"/>
    </source>
</evidence>
<keyword evidence="2" id="KW-0732">Signal</keyword>
<dbReference type="RefSeq" id="WP_145350935.1">
    <property type="nucleotide sequence ID" value="NZ_CP036262.1"/>
</dbReference>
<accession>A0A517MD68</accession>
<proteinExistence type="predicted"/>
<evidence type="ECO:0000313" key="4">
    <source>
        <dbReference type="EMBL" id="QDS92727.1"/>
    </source>
</evidence>
<dbReference type="OrthoDB" id="280121at2"/>
<dbReference type="GO" id="GO:0042802">
    <property type="term" value="F:identical protein binding"/>
    <property type="evidence" value="ECO:0007669"/>
    <property type="project" value="InterPro"/>
</dbReference>
<dbReference type="GO" id="GO:0030674">
    <property type="term" value="F:protein-macromolecule adaptor activity"/>
    <property type="evidence" value="ECO:0007669"/>
    <property type="project" value="InterPro"/>
</dbReference>
<feature type="domain" description="SLA1 homology" evidence="3">
    <location>
        <begin position="28"/>
        <end position="76"/>
    </location>
</feature>
<gene>
    <name evidence="4" type="ORF">FF011L_14760</name>
</gene>
<reference evidence="4 5" key="1">
    <citation type="submission" date="2019-02" db="EMBL/GenBank/DDBJ databases">
        <title>Deep-cultivation of Planctomycetes and their phenomic and genomic characterization uncovers novel biology.</title>
        <authorList>
            <person name="Wiegand S."/>
            <person name="Jogler M."/>
            <person name="Boedeker C."/>
            <person name="Pinto D."/>
            <person name="Vollmers J."/>
            <person name="Rivas-Marin E."/>
            <person name="Kohn T."/>
            <person name="Peeters S.H."/>
            <person name="Heuer A."/>
            <person name="Rast P."/>
            <person name="Oberbeckmann S."/>
            <person name="Bunk B."/>
            <person name="Jeske O."/>
            <person name="Meyerdierks A."/>
            <person name="Storesund J.E."/>
            <person name="Kallscheuer N."/>
            <person name="Luecker S."/>
            <person name="Lage O.M."/>
            <person name="Pohl T."/>
            <person name="Merkel B.J."/>
            <person name="Hornburger P."/>
            <person name="Mueller R.-W."/>
            <person name="Bruemmer F."/>
            <person name="Labrenz M."/>
            <person name="Spormann A.M."/>
            <person name="Op den Camp H."/>
            <person name="Overmann J."/>
            <person name="Amann R."/>
            <person name="Jetten M.S.M."/>
            <person name="Mascher T."/>
            <person name="Medema M.H."/>
            <person name="Devos D.P."/>
            <person name="Kaster A.-K."/>
            <person name="Ovreas L."/>
            <person name="Rohde M."/>
            <person name="Galperin M.Y."/>
            <person name="Jogler C."/>
        </authorList>
    </citation>
    <scope>NUCLEOTIDE SEQUENCE [LARGE SCALE GENOMIC DNA]</scope>
    <source>
        <strain evidence="4 5">FF011L</strain>
    </source>
</reference>
<protein>
    <recommendedName>
        <fullName evidence="3">SLA1 homology domain-containing protein</fullName>
    </recommendedName>
</protein>
<feature type="signal peptide" evidence="2">
    <location>
        <begin position="1"/>
        <end position="26"/>
    </location>
</feature>
<evidence type="ECO:0000259" key="3">
    <source>
        <dbReference type="Pfam" id="PF03983"/>
    </source>
</evidence>
<dbReference type="GO" id="GO:0008092">
    <property type="term" value="F:cytoskeletal protein binding"/>
    <property type="evidence" value="ECO:0007669"/>
    <property type="project" value="InterPro"/>
</dbReference>
<dbReference type="AlphaFoldDB" id="A0A517MD68"/>
<dbReference type="Proteomes" id="UP000320672">
    <property type="component" value="Chromosome"/>
</dbReference>
<dbReference type="EMBL" id="CP036262">
    <property type="protein sequence ID" value="QDS92727.1"/>
    <property type="molecule type" value="Genomic_DNA"/>
</dbReference>
<feature type="region of interest" description="Disordered" evidence="1">
    <location>
        <begin position="81"/>
        <end position="110"/>
    </location>
</feature>
<feature type="chain" id="PRO_5021739971" description="SLA1 homology domain-containing protein" evidence="2">
    <location>
        <begin position="27"/>
        <end position="376"/>
    </location>
</feature>
<dbReference type="GO" id="GO:0043130">
    <property type="term" value="F:ubiquitin binding"/>
    <property type="evidence" value="ECO:0007669"/>
    <property type="project" value="InterPro"/>
</dbReference>
<name>A0A517MD68_9BACT</name>
<dbReference type="Gene3D" id="2.30.30.700">
    <property type="entry name" value="SLA1 homology domain 1"/>
    <property type="match status" value="1"/>
</dbReference>
<evidence type="ECO:0000256" key="2">
    <source>
        <dbReference type="SAM" id="SignalP"/>
    </source>
</evidence>
<keyword evidence="5" id="KW-1185">Reference proteome</keyword>
<evidence type="ECO:0000256" key="1">
    <source>
        <dbReference type="SAM" id="MobiDB-lite"/>
    </source>
</evidence>
<dbReference type="InterPro" id="IPR007131">
    <property type="entry name" value="SHD1"/>
</dbReference>
<sequence length="376" mass="40145" precursor="true">MHNLSYRRPAFLLAFGLMLCAPLAFADTWTDSTGKYRVEGTFESLENGVVHIRTPEGKLLSVPLNRLDAASAALAKQNQAKMAPANPGTANGATKPAGNATAAQSKLGPNPTAAETAQVVSQAAADFDLVTLWDSMPPTYQQDVAATVRLQVAAVNANTWNGIKNLIQQLGTILQTKQELMMNNPTLQAILPADPKTNQTLAASGDLLLAISSSPLTDRQAMLEFDTSTLLAEDFSDIRSAFQKLSTSAGDLQGTPFTGMADVPKVVVLSETDNEAMVQITAGEKVTEQAFTKVENRWVPADMAANWKESIAEAQATAEKLKTPEGQQQMAQINMGLMVVGAPVQQLAAAQTQEQFDQVIESVQQMVGSMMPKPGQ</sequence>
<dbReference type="Pfam" id="PF03983">
    <property type="entry name" value="SHD1"/>
    <property type="match status" value="1"/>
</dbReference>
<dbReference type="KEGG" id="rml:FF011L_14760"/>
<organism evidence="4 5">
    <name type="scientific">Roseimaritima multifibrata</name>
    <dbReference type="NCBI Taxonomy" id="1930274"/>
    <lineage>
        <taxon>Bacteria</taxon>
        <taxon>Pseudomonadati</taxon>
        <taxon>Planctomycetota</taxon>
        <taxon>Planctomycetia</taxon>
        <taxon>Pirellulales</taxon>
        <taxon>Pirellulaceae</taxon>
        <taxon>Roseimaritima</taxon>
    </lineage>
</organism>